<dbReference type="GO" id="GO:0007165">
    <property type="term" value="P:signal transduction"/>
    <property type="evidence" value="ECO:0007669"/>
    <property type="project" value="InterPro"/>
</dbReference>
<dbReference type="AlphaFoldDB" id="A0A9W6V822"/>
<comment type="caution">
    <text evidence="3">The sequence shown here is derived from an EMBL/GenBank/DDBJ whole genome shotgun (WGS) entry which is preliminary data.</text>
</comment>
<evidence type="ECO:0000259" key="2">
    <source>
        <dbReference type="PROSITE" id="PS50104"/>
    </source>
</evidence>
<organism evidence="3 4">
    <name type="scientific">Actinokineospora globicatena</name>
    <dbReference type="NCBI Taxonomy" id="103729"/>
    <lineage>
        <taxon>Bacteria</taxon>
        <taxon>Bacillati</taxon>
        <taxon>Actinomycetota</taxon>
        <taxon>Actinomycetes</taxon>
        <taxon>Pseudonocardiales</taxon>
        <taxon>Pseudonocardiaceae</taxon>
        <taxon>Actinokineospora</taxon>
    </lineage>
</organism>
<dbReference type="SMART" id="SM00255">
    <property type="entry name" value="TIR"/>
    <property type="match status" value="1"/>
</dbReference>
<evidence type="ECO:0000256" key="1">
    <source>
        <dbReference type="SAM" id="MobiDB-lite"/>
    </source>
</evidence>
<dbReference type="PROSITE" id="PS50104">
    <property type="entry name" value="TIR"/>
    <property type="match status" value="1"/>
</dbReference>
<proteinExistence type="predicted"/>
<dbReference type="SUPFAM" id="SSF52200">
    <property type="entry name" value="Toll/Interleukin receptor TIR domain"/>
    <property type="match status" value="1"/>
</dbReference>
<dbReference type="InterPro" id="IPR035897">
    <property type="entry name" value="Toll_tir_struct_dom_sf"/>
</dbReference>
<dbReference type="Proteomes" id="UP001165042">
    <property type="component" value="Unassembled WGS sequence"/>
</dbReference>
<evidence type="ECO:0000313" key="3">
    <source>
        <dbReference type="EMBL" id="GLW93425.1"/>
    </source>
</evidence>
<reference evidence="3" key="1">
    <citation type="submission" date="2023-02" db="EMBL/GenBank/DDBJ databases">
        <title>Actinokineospora globicatena NBRC 15670.</title>
        <authorList>
            <person name="Ichikawa N."/>
            <person name="Sato H."/>
            <person name="Tonouchi N."/>
        </authorList>
    </citation>
    <scope>NUCLEOTIDE SEQUENCE</scope>
    <source>
        <strain evidence="3">NBRC 15670</strain>
    </source>
</reference>
<gene>
    <name evidence="3" type="ORF">Aglo03_42410</name>
</gene>
<protein>
    <recommendedName>
        <fullName evidence="2">TIR domain-containing protein</fullName>
    </recommendedName>
</protein>
<accession>A0A9W6V822</accession>
<evidence type="ECO:0000313" key="4">
    <source>
        <dbReference type="Proteomes" id="UP001165042"/>
    </source>
</evidence>
<sequence length="192" mass="22725">MYEYDVYISYDRDSETVSPWVRHHFYPRLKELIDDNIVEKVRVFFDQEVGAGAKFPAAGYDALLHTKILVPVYSPKYFASEWCLAEWDSMAQREDDMGMHTSGLIFPVVYSDSDSFPPWAVQRPVSDLSEWNEPRIHYQDTHDYFVFRKRVNKFAAGLVRSMREAPQWQPDWPISQPEPGFVPRMRKPRWQP</sequence>
<keyword evidence="4" id="KW-1185">Reference proteome</keyword>
<dbReference type="InterPro" id="IPR000157">
    <property type="entry name" value="TIR_dom"/>
</dbReference>
<name>A0A9W6V822_9PSEU</name>
<feature type="region of interest" description="Disordered" evidence="1">
    <location>
        <begin position="170"/>
        <end position="192"/>
    </location>
</feature>
<feature type="domain" description="TIR" evidence="2">
    <location>
        <begin position="2"/>
        <end position="162"/>
    </location>
</feature>
<dbReference type="EMBL" id="BSSD01000006">
    <property type="protein sequence ID" value="GLW93425.1"/>
    <property type="molecule type" value="Genomic_DNA"/>
</dbReference>
<dbReference type="Gene3D" id="3.40.50.10140">
    <property type="entry name" value="Toll/interleukin-1 receptor homology (TIR) domain"/>
    <property type="match status" value="1"/>
</dbReference>
<dbReference type="Pfam" id="PF13676">
    <property type="entry name" value="TIR_2"/>
    <property type="match status" value="1"/>
</dbReference>
<dbReference type="RefSeq" id="WP_285611778.1">
    <property type="nucleotide sequence ID" value="NZ_BSSD01000006.1"/>
</dbReference>